<evidence type="ECO:0000313" key="3">
    <source>
        <dbReference type="EMBL" id="KAH9832488.1"/>
    </source>
</evidence>
<protein>
    <submittedName>
        <fullName evidence="3">FAD dependent oxidoreductase</fullName>
    </submittedName>
</protein>
<dbReference type="Pfam" id="PF01266">
    <property type="entry name" value="DAO"/>
    <property type="match status" value="1"/>
</dbReference>
<reference evidence="3 4" key="1">
    <citation type="journal article" date="2021" name="Environ. Microbiol.">
        <title>Gene family expansions and transcriptome signatures uncover fungal adaptations to wood decay.</title>
        <authorList>
            <person name="Hage H."/>
            <person name="Miyauchi S."/>
            <person name="Viragh M."/>
            <person name="Drula E."/>
            <person name="Min B."/>
            <person name="Chaduli D."/>
            <person name="Navarro D."/>
            <person name="Favel A."/>
            <person name="Norest M."/>
            <person name="Lesage-Meessen L."/>
            <person name="Balint B."/>
            <person name="Merenyi Z."/>
            <person name="de Eugenio L."/>
            <person name="Morin E."/>
            <person name="Martinez A.T."/>
            <person name="Baldrian P."/>
            <person name="Stursova M."/>
            <person name="Martinez M.J."/>
            <person name="Novotny C."/>
            <person name="Magnuson J.K."/>
            <person name="Spatafora J.W."/>
            <person name="Maurice S."/>
            <person name="Pangilinan J."/>
            <person name="Andreopoulos W."/>
            <person name="LaButti K."/>
            <person name="Hundley H."/>
            <person name="Na H."/>
            <person name="Kuo A."/>
            <person name="Barry K."/>
            <person name="Lipzen A."/>
            <person name="Henrissat B."/>
            <person name="Riley R."/>
            <person name="Ahrendt S."/>
            <person name="Nagy L.G."/>
            <person name="Grigoriev I.V."/>
            <person name="Martin F."/>
            <person name="Rosso M.N."/>
        </authorList>
    </citation>
    <scope>NUCLEOTIDE SEQUENCE [LARGE SCALE GENOMIC DNA]</scope>
    <source>
        <strain evidence="3 4">CIRM-BRFM 1785</strain>
    </source>
</reference>
<dbReference type="Gene3D" id="3.30.9.10">
    <property type="entry name" value="D-Amino Acid Oxidase, subunit A, domain 2"/>
    <property type="match status" value="1"/>
</dbReference>
<dbReference type="RefSeq" id="XP_047775406.1">
    <property type="nucleotide sequence ID" value="XM_047927836.1"/>
</dbReference>
<dbReference type="SUPFAM" id="SSF51905">
    <property type="entry name" value="FAD/NAD(P)-binding domain"/>
    <property type="match status" value="1"/>
</dbReference>
<feature type="domain" description="FAD dependent oxidoreductase" evidence="2">
    <location>
        <begin position="88"/>
        <end position="479"/>
    </location>
</feature>
<dbReference type="GeneID" id="72008568"/>
<accession>A0ABQ8K5X8</accession>
<comment type="caution">
    <text evidence="3">The sequence shown here is derived from an EMBL/GenBank/DDBJ whole genome shotgun (WGS) entry which is preliminary data.</text>
</comment>
<evidence type="ECO:0000259" key="2">
    <source>
        <dbReference type="Pfam" id="PF01266"/>
    </source>
</evidence>
<feature type="chain" id="PRO_5045514776" evidence="1">
    <location>
        <begin position="37"/>
        <end position="509"/>
    </location>
</feature>
<dbReference type="Gene3D" id="3.50.50.60">
    <property type="entry name" value="FAD/NAD(P)-binding domain"/>
    <property type="match status" value="1"/>
</dbReference>
<sequence>MIPPSLRAAGMPFQRLFGVWFLFSLTMGTLPVPTSALADSQRALELPVDHGKAPLPVANWTKSFWINSPGANPLAGEGSQGPLTEDADVCIIGSGLTGVSAAYHLGKQLEGRERAAPLKVVILDARDFCAGATGRNGGHLSPVAFASFNLALQRFGTDEVLRWLALERHTVTEVVKIIEEHGLQEAVDLTNGGRIELLITPEELTAAKADYKAAEAAGADLDDVKWLNEGETFGSSHPGYLHTGYNLWPLKFVTELYKLAAASPALNLTLHTRTPVTAVTPSNGSSTRPWTLNTPRGSVSCTRIIHATNAHVSHLLPHMSGPAGVIPVRAQVMALRAAAPLDSISRHAWTGNEGFEYWFPRPLEEGQEHPLVIIGGGREATLPKYELYVADDSAINPKAGAALRKFLPTLFPGKYEEGREPEMEWTGIMGYTASSDPFVGPVVDPSSSTNKYEGHFVSAGYSGHGMPRAFACAEALAQMVAAGIMGKSWSPPEWLPRHYLTNRVGLVQH</sequence>
<dbReference type="Proteomes" id="UP000814176">
    <property type="component" value="Unassembled WGS sequence"/>
</dbReference>
<evidence type="ECO:0000313" key="4">
    <source>
        <dbReference type="Proteomes" id="UP000814176"/>
    </source>
</evidence>
<proteinExistence type="predicted"/>
<dbReference type="PANTHER" id="PTHR13847">
    <property type="entry name" value="SARCOSINE DEHYDROGENASE-RELATED"/>
    <property type="match status" value="1"/>
</dbReference>
<dbReference type="InterPro" id="IPR036188">
    <property type="entry name" value="FAD/NAD-bd_sf"/>
</dbReference>
<dbReference type="EMBL" id="JADCUA010000021">
    <property type="protein sequence ID" value="KAH9832488.1"/>
    <property type="molecule type" value="Genomic_DNA"/>
</dbReference>
<dbReference type="InterPro" id="IPR006076">
    <property type="entry name" value="FAD-dep_OxRdtase"/>
</dbReference>
<organism evidence="3 4">
    <name type="scientific">Rhodofomes roseus</name>
    <dbReference type="NCBI Taxonomy" id="34475"/>
    <lineage>
        <taxon>Eukaryota</taxon>
        <taxon>Fungi</taxon>
        <taxon>Dikarya</taxon>
        <taxon>Basidiomycota</taxon>
        <taxon>Agaricomycotina</taxon>
        <taxon>Agaricomycetes</taxon>
        <taxon>Polyporales</taxon>
        <taxon>Rhodofomes</taxon>
    </lineage>
</organism>
<gene>
    <name evidence="3" type="ORF">C8Q71DRAFT_860880</name>
</gene>
<keyword evidence="4" id="KW-1185">Reference proteome</keyword>
<dbReference type="PANTHER" id="PTHR13847:SF260">
    <property type="entry name" value="FAD DEPENDENT OXIDOREDUCTASE DOMAIN-CONTAINING PROTEIN"/>
    <property type="match status" value="1"/>
</dbReference>
<name>A0ABQ8K5X8_9APHY</name>
<feature type="signal peptide" evidence="1">
    <location>
        <begin position="1"/>
        <end position="36"/>
    </location>
</feature>
<evidence type="ECO:0000256" key="1">
    <source>
        <dbReference type="SAM" id="SignalP"/>
    </source>
</evidence>
<keyword evidence="1" id="KW-0732">Signal</keyword>